<dbReference type="InterPro" id="IPR013766">
    <property type="entry name" value="Thioredoxin_domain"/>
</dbReference>
<comment type="function">
    <text evidence="6">Thiol-specific peroxidase that catalyzes the reduction of hydrogen peroxide and organic hydroperoxides to water and alcohols, respectively. Plays a role in cell protection against oxidative stress by detoxifying peroxides.</text>
</comment>
<feature type="domain" description="Thioredoxin" evidence="7">
    <location>
        <begin position="18"/>
        <end position="169"/>
    </location>
</feature>
<keyword evidence="2 6" id="KW-0049">Antioxidant</keyword>
<proteinExistence type="inferred from homology"/>
<dbReference type="InterPro" id="IPR013740">
    <property type="entry name" value="Redoxin"/>
</dbReference>
<dbReference type="InterPro" id="IPR036249">
    <property type="entry name" value="Thioredoxin-like_sf"/>
</dbReference>
<gene>
    <name evidence="6 8" type="primary">tpx</name>
    <name evidence="8" type="ORF">SPIRO4BDMA_50158</name>
</gene>
<evidence type="ECO:0000256" key="4">
    <source>
        <dbReference type="ARBA" id="ARBA00023157"/>
    </source>
</evidence>
<comment type="similarity">
    <text evidence="6">Belongs to the peroxiredoxin family. Tpx subfamily.</text>
</comment>
<evidence type="ECO:0000256" key="6">
    <source>
        <dbReference type="HAMAP-Rule" id="MF_00269"/>
    </source>
</evidence>
<dbReference type="InterPro" id="IPR018219">
    <property type="entry name" value="Tpx_CS"/>
</dbReference>
<dbReference type="Pfam" id="PF08534">
    <property type="entry name" value="Redoxin"/>
    <property type="match status" value="1"/>
</dbReference>
<dbReference type="CDD" id="cd03014">
    <property type="entry name" value="PRX_Atyp2cys"/>
    <property type="match status" value="1"/>
</dbReference>
<dbReference type="PROSITE" id="PS51352">
    <property type="entry name" value="THIOREDOXIN_2"/>
    <property type="match status" value="1"/>
</dbReference>
<evidence type="ECO:0000256" key="1">
    <source>
        <dbReference type="ARBA" id="ARBA00022559"/>
    </source>
</evidence>
<dbReference type="EMBL" id="FWDO01000005">
    <property type="protein sequence ID" value="SLM18643.1"/>
    <property type="molecule type" value="Genomic_DNA"/>
</dbReference>
<protein>
    <recommendedName>
        <fullName evidence="6">Thiol peroxidase</fullName>
        <shortName evidence="6">Tpx</shortName>
        <ecNumber evidence="6">1.11.1.24</ecNumber>
    </recommendedName>
    <alternativeName>
        <fullName evidence="6">Peroxiredoxin tpx</fullName>
        <shortName evidence="6">Prx</shortName>
    </alternativeName>
    <alternativeName>
        <fullName evidence="6">Thioredoxin peroxidase</fullName>
    </alternativeName>
    <alternativeName>
        <fullName evidence="6">Thioredoxin-dependent peroxiredoxin</fullName>
    </alternativeName>
</protein>
<feature type="active site" description="Cysteine sulfenic acid (-SOH) intermediate" evidence="6">
    <location>
        <position position="60"/>
    </location>
</feature>
<dbReference type="InterPro" id="IPR050455">
    <property type="entry name" value="Tpx_Peroxidase_subfamily"/>
</dbReference>
<organism evidence="8">
    <name type="scientific">uncultured spirochete</name>
    <dbReference type="NCBI Taxonomy" id="156406"/>
    <lineage>
        <taxon>Bacteria</taxon>
        <taxon>Pseudomonadati</taxon>
        <taxon>Spirochaetota</taxon>
        <taxon>Spirochaetia</taxon>
        <taxon>Spirochaetales</taxon>
        <taxon>environmental samples</taxon>
    </lineage>
</organism>
<dbReference type="PANTHER" id="PTHR43110">
    <property type="entry name" value="THIOL PEROXIDASE"/>
    <property type="match status" value="1"/>
</dbReference>
<dbReference type="PROSITE" id="PS01265">
    <property type="entry name" value="TPX"/>
    <property type="match status" value="1"/>
</dbReference>
<dbReference type="SUPFAM" id="SSF52833">
    <property type="entry name" value="Thioredoxin-like"/>
    <property type="match status" value="1"/>
</dbReference>
<comment type="subunit">
    <text evidence="6">Homodimer.</text>
</comment>
<dbReference type="PANTHER" id="PTHR43110:SF1">
    <property type="entry name" value="THIOL PEROXIDASE"/>
    <property type="match status" value="1"/>
</dbReference>
<dbReference type="NCBIfam" id="NF001808">
    <property type="entry name" value="PRK00522.1"/>
    <property type="match status" value="1"/>
</dbReference>
<feature type="disulfide bond" description="Redox-active" evidence="6">
    <location>
        <begin position="60"/>
        <end position="94"/>
    </location>
</feature>
<comment type="miscellaneous">
    <text evidence="6">The active site is a conserved redox-active cysteine residue, the peroxidatic cysteine (C(P)), which makes the nucleophilic attack on the peroxide substrate. The peroxide oxidizes the C(P)-SH to cysteine sulfenic acid (C(P)-SOH), which then reacts with another cysteine residue, the resolving cysteine (C(R)), to form a disulfide bridge. The disulfide is subsequently reduced by an appropriate electron donor to complete the catalytic cycle. In this atypical 2-Cys peroxiredoxin, C(R) is present in the same subunit to form an intramolecular disulfide. The disulfide is subsequently reduced by thioredoxin.</text>
</comment>
<dbReference type="HAMAP" id="MF_00269">
    <property type="entry name" value="Tpx"/>
    <property type="match status" value="1"/>
</dbReference>
<dbReference type="EC" id="1.11.1.24" evidence="6"/>
<keyword evidence="3 6" id="KW-0560">Oxidoreductase</keyword>
<evidence type="ECO:0000313" key="8">
    <source>
        <dbReference type="EMBL" id="SLM18643.1"/>
    </source>
</evidence>
<comment type="catalytic activity">
    <reaction evidence="6">
        <text>a hydroperoxide + [thioredoxin]-dithiol = an alcohol + [thioredoxin]-disulfide + H2O</text>
        <dbReference type="Rhea" id="RHEA:62620"/>
        <dbReference type="Rhea" id="RHEA-COMP:10698"/>
        <dbReference type="Rhea" id="RHEA-COMP:10700"/>
        <dbReference type="ChEBI" id="CHEBI:15377"/>
        <dbReference type="ChEBI" id="CHEBI:29950"/>
        <dbReference type="ChEBI" id="CHEBI:30879"/>
        <dbReference type="ChEBI" id="CHEBI:35924"/>
        <dbReference type="ChEBI" id="CHEBI:50058"/>
        <dbReference type="EC" id="1.11.1.24"/>
    </reaction>
</comment>
<keyword evidence="4 6" id="KW-1015">Disulfide bond</keyword>
<evidence type="ECO:0000256" key="2">
    <source>
        <dbReference type="ARBA" id="ARBA00022862"/>
    </source>
</evidence>
<keyword evidence="5 6" id="KW-0676">Redox-active center</keyword>
<name>A0A3P3XRZ0_9SPIR</name>
<dbReference type="AlphaFoldDB" id="A0A3P3XRZ0"/>
<evidence type="ECO:0000256" key="3">
    <source>
        <dbReference type="ARBA" id="ARBA00023002"/>
    </source>
</evidence>
<evidence type="ECO:0000259" key="7">
    <source>
        <dbReference type="PROSITE" id="PS51352"/>
    </source>
</evidence>
<accession>A0A3P3XRZ0</accession>
<reference evidence="8" key="1">
    <citation type="submission" date="2017-02" db="EMBL/GenBank/DDBJ databases">
        <authorList>
            <person name="Regsiter A."/>
            <person name="William W."/>
        </authorList>
    </citation>
    <scope>NUCLEOTIDE SEQUENCE</scope>
    <source>
        <strain evidence="8">BdmA 4</strain>
    </source>
</reference>
<evidence type="ECO:0000256" key="5">
    <source>
        <dbReference type="ARBA" id="ARBA00023284"/>
    </source>
</evidence>
<dbReference type="Gene3D" id="3.40.30.10">
    <property type="entry name" value="Glutaredoxin"/>
    <property type="match status" value="1"/>
</dbReference>
<dbReference type="InterPro" id="IPR002065">
    <property type="entry name" value="TPX"/>
</dbReference>
<dbReference type="GO" id="GO:0008379">
    <property type="term" value="F:thioredoxin peroxidase activity"/>
    <property type="evidence" value="ECO:0007669"/>
    <property type="project" value="UniProtKB-UniRule"/>
</dbReference>
<sequence>MATITFKGNPVHTIGTLPQKGTKTPDFKLTGADLGDVGLATYAGKVKILNIVPSLDTGVCAASARAFNKAAASLGDVVILTISRDLPFAQKRFCEAEGIDKVVTLSELRDREFGKAYGVEMISGPLAGLLSRAVVVLDRGNTVTYTQQVPEISQEPDYESALAAAKKAL</sequence>
<keyword evidence="1 6" id="KW-0575">Peroxidase</keyword>